<name>A0A7Y8C1Z7_9PSED</name>
<accession>A0A7Y8C1Z7</accession>
<organism evidence="7 8">
    <name type="scientific">Pseudomonas gingeri</name>
    <dbReference type="NCBI Taxonomy" id="117681"/>
    <lineage>
        <taxon>Bacteria</taxon>
        <taxon>Pseudomonadati</taxon>
        <taxon>Pseudomonadota</taxon>
        <taxon>Gammaproteobacteria</taxon>
        <taxon>Pseudomonadales</taxon>
        <taxon>Pseudomonadaceae</taxon>
        <taxon>Pseudomonas</taxon>
    </lineage>
</organism>
<dbReference type="InterPro" id="IPR036962">
    <property type="entry name" value="Glyco_hydro_3_N_sf"/>
</dbReference>
<proteinExistence type="inferred from homology"/>
<evidence type="ECO:0000256" key="4">
    <source>
        <dbReference type="ARBA" id="ARBA00022801"/>
    </source>
</evidence>
<dbReference type="Gene3D" id="3.20.20.300">
    <property type="entry name" value="Glycoside hydrolase, family 3, N-terminal domain"/>
    <property type="match status" value="1"/>
</dbReference>
<sequence>MFEYLKKSPFNLDEQSLAWVIKTHQALSVEEKIAQLFNLLLLGNDEKDFELIRQFKPGGFTRFYSADLRYEWEQMKTFEAALSIPPLVSADLEGSRQSFSFGTPIPNQLALAAVNDVEATAQMTALLAQEGRGIGVNWSFTPVIDINKAFRSAIVGCRSFGSNVELIQAHAHAHVQAMQANGVAATLKHWPGEGYDDRDQHLVTTSNPLSLEDWRETYGHLYKSSIDAGVMSVMSAHIAFPAYIRSVVENPGVEAHRPASISRLLNQQLLREEFGFNGVIVSDATEMGGLGAWGSRREMLPEVIESGCDMILFVKDLDADFEAVLSGYHDGRLSQQRLDDAVARLLGMKASLGLHKRSWLPEWEACEQAFSNPTNRQQANAVTARVPTLVKDTQHLLPLTRGKHRKVLVITQGIFHPLLEGSPFDFTLPALLKTEGFDITLYNSETEVSAEKFDLIMYLFGQESLLTRSRIYIDWVSLMGKLGRSMERYWHDIPSVMISFGHPYYLYDAPRVPTYINAYSTLDTMQASVVEALLGRQPWNTHSPVDAFCGLEDARY</sequence>
<comment type="catalytic activity">
    <reaction evidence="1">
        <text>Hydrolysis of terminal non-reducing N-acetyl-D-hexosamine residues in N-acetyl-beta-D-hexosaminides.</text>
        <dbReference type="EC" id="3.2.1.52"/>
    </reaction>
</comment>
<keyword evidence="5" id="KW-0326">Glycosidase</keyword>
<dbReference type="EMBL" id="JACAQB010000004">
    <property type="protein sequence ID" value="NWB95746.1"/>
    <property type="molecule type" value="Genomic_DNA"/>
</dbReference>
<dbReference type="GO" id="GO:0005975">
    <property type="term" value="P:carbohydrate metabolic process"/>
    <property type="evidence" value="ECO:0007669"/>
    <property type="project" value="InterPro"/>
</dbReference>
<comment type="similarity">
    <text evidence="2">Belongs to the glycosyl hydrolase 3 family.</text>
</comment>
<evidence type="ECO:0000256" key="1">
    <source>
        <dbReference type="ARBA" id="ARBA00001231"/>
    </source>
</evidence>
<gene>
    <name evidence="7" type="ORF">HX882_07575</name>
</gene>
<dbReference type="Proteomes" id="UP000539985">
    <property type="component" value="Unassembled WGS sequence"/>
</dbReference>
<dbReference type="PANTHER" id="PTHR30480">
    <property type="entry name" value="BETA-HEXOSAMINIDASE-RELATED"/>
    <property type="match status" value="1"/>
</dbReference>
<dbReference type="InterPro" id="IPR050226">
    <property type="entry name" value="NagZ_Beta-hexosaminidase"/>
</dbReference>
<dbReference type="InterPro" id="IPR001764">
    <property type="entry name" value="Glyco_hydro_3_N"/>
</dbReference>
<dbReference type="RefSeq" id="WP_177101006.1">
    <property type="nucleotide sequence ID" value="NZ_JACAOS010000021.1"/>
</dbReference>
<evidence type="ECO:0000256" key="3">
    <source>
        <dbReference type="ARBA" id="ARBA00012663"/>
    </source>
</evidence>
<protein>
    <recommendedName>
        <fullName evidence="3">beta-N-acetylhexosaminidase</fullName>
        <ecNumber evidence="3">3.2.1.52</ecNumber>
    </recommendedName>
</protein>
<dbReference type="GO" id="GO:0009254">
    <property type="term" value="P:peptidoglycan turnover"/>
    <property type="evidence" value="ECO:0007669"/>
    <property type="project" value="TreeGrafter"/>
</dbReference>
<dbReference type="PANTHER" id="PTHR30480:SF13">
    <property type="entry name" value="BETA-HEXOSAMINIDASE"/>
    <property type="match status" value="1"/>
</dbReference>
<comment type="caution">
    <text evidence="7">The sequence shown here is derived from an EMBL/GenBank/DDBJ whole genome shotgun (WGS) entry which is preliminary data.</text>
</comment>
<evidence type="ECO:0000256" key="5">
    <source>
        <dbReference type="ARBA" id="ARBA00023295"/>
    </source>
</evidence>
<evidence type="ECO:0000256" key="2">
    <source>
        <dbReference type="ARBA" id="ARBA00005336"/>
    </source>
</evidence>
<reference evidence="7 8" key="1">
    <citation type="submission" date="2020-04" db="EMBL/GenBank/DDBJ databases">
        <title>Molecular characterization of pseudomonads from Agaricus bisporus reveal novel blotch 2 pathogens in Western Europe.</title>
        <authorList>
            <person name="Taparia T."/>
            <person name="Krijger M."/>
            <person name="Haynes E."/>
            <person name="Elpinstone J.G."/>
            <person name="Noble R."/>
            <person name="Van Der Wolf J."/>
        </authorList>
    </citation>
    <scope>NUCLEOTIDE SEQUENCE [LARGE SCALE GENOMIC DNA]</scope>
    <source>
        <strain evidence="7 8">H7001</strain>
    </source>
</reference>
<dbReference type="SUPFAM" id="SSF51445">
    <property type="entry name" value="(Trans)glycosidases"/>
    <property type="match status" value="1"/>
</dbReference>
<feature type="domain" description="Glycoside hydrolase family 3 N-terminal" evidence="6">
    <location>
        <begin position="29"/>
        <end position="346"/>
    </location>
</feature>
<evidence type="ECO:0000313" key="7">
    <source>
        <dbReference type="EMBL" id="NWB95746.1"/>
    </source>
</evidence>
<dbReference type="Pfam" id="PF00933">
    <property type="entry name" value="Glyco_hydro_3"/>
    <property type="match status" value="1"/>
</dbReference>
<dbReference type="EC" id="3.2.1.52" evidence="3"/>
<dbReference type="InterPro" id="IPR017853">
    <property type="entry name" value="GH"/>
</dbReference>
<evidence type="ECO:0000313" key="8">
    <source>
        <dbReference type="Proteomes" id="UP000539985"/>
    </source>
</evidence>
<evidence type="ECO:0000259" key="6">
    <source>
        <dbReference type="Pfam" id="PF00933"/>
    </source>
</evidence>
<keyword evidence="4 7" id="KW-0378">Hydrolase</keyword>
<dbReference type="GO" id="GO:0004563">
    <property type="term" value="F:beta-N-acetylhexosaminidase activity"/>
    <property type="evidence" value="ECO:0007669"/>
    <property type="project" value="UniProtKB-EC"/>
</dbReference>
<dbReference type="AlphaFoldDB" id="A0A7Y8C1Z7"/>